<sequence>MIRWAAILILFLIAAPHPAAAERVALTFDDLPTLSLSEDPAYATTTTRRLLADLRRERLPAIGFVVGDKFEDTPAVRAALLGRWIRAGVELGNHTYSHGSPNKMGAEAYIADIARDDALLRQILAPAHRTPRWFRHPYLETGPTLADQRRIEAWLAANGYRIAPVTVVNSDDQFALPYDEAILKGDRGAAAAIQGEYLAYTAICLDWYRKAALELLGRRPDLVMLLHASRLNADSLGDLAAMLRTRGLTPSPLDVVMRDPAYAIAEVQADANGDDWLERWSVTLKKDLDWTGFQDPPADVVAATARLDTEP</sequence>
<dbReference type="GO" id="GO:0016810">
    <property type="term" value="F:hydrolase activity, acting on carbon-nitrogen (but not peptide) bonds"/>
    <property type="evidence" value="ECO:0007669"/>
    <property type="project" value="InterPro"/>
</dbReference>
<evidence type="ECO:0000256" key="6">
    <source>
        <dbReference type="ARBA" id="ARBA00032976"/>
    </source>
</evidence>
<evidence type="ECO:0000256" key="5">
    <source>
        <dbReference type="ARBA" id="ARBA00022801"/>
    </source>
</evidence>
<evidence type="ECO:0000259" key="8">
    <source>
        <dbReference type="PROSITE" id="PS51677"/>
    </source>
</evidence>
<evidence type="ECO:0000313" key="10">
    <source>
        <dbReference type="Proteomes" id="UP000249254"/>
    </source>
</evidence>
<feature type="chain" id="PRO_5016429794" description="Chitooligosaccharide deacetylase" evidence="7">
    <location>
        <begin position="22"/>
        <end position="311"/>
    </location>
</feature>
<dbReference type="EMBL" id="QFYQ01000001">
    <property type="protein sequence ID" value="RAK55866.1"/>
    <property type="molecule type" value="Genomic_DNA"/>
</dbReference>
<protein>
    <recommendedName>
        <fullName evidence="3">Chitooligosaccharide deacetylase</fullName>
    </recommendedName>
    <alternativeName>
        <fullName evidence="6">Nodulation protein B</fullName>
    </alternativeName>
</protein>
<dbReference type="InterPro" id="IPR050248">
    <property type="entry name" value="Polysacc_deacetylase_ArnD"/>
</dbReference>
<comment type="function">
    <text evidence="1">Is involved in generating a small heat-stable compound (Nod), an acylated oligomer of N-acetylglucosamine, that stimulates mitosis in various plant protoplasts.</text>
</comment>
<evidence type="ECO:0000313" key="9">
    <source>
        <dbReference type="EMBL" id="RAK55866.1"/>
    </source>
</evidence>
<dbReference type="GO" id="GO:0016020">
    <property type="term" value="C:membrane"/>
    <property type="evidence" value="ECO:0007669"/>
    <property type="project" value="TreeGrafter"/>
</dbReference>
<keyword evidence="7" id="KW-0732">Signal</keyword>
<keyword evidence="5" id="KW-0378">Hydrolase</keyword>
<feature type="domain" description="NodB homology" evidence="8">
    <location>
        <begin position="22"/>
        <end position="138"/>
    </location>
</feature>
<dbReference type="InterPro" id="IPR002509">
    <property type="entry name" value="NODB_dom"/>
</dbReference>
<dbReference type="RefSeq" id="WP_111529614.1">
    <property type="nucleotide sequence ID" value="NZ_JBHRSG010000003.1"/>
</dbReference>
<proteinExistence type="inferred from homology"/>
<dbReference type="PROSITE" id="PS51677">
    <property type="entry name" value="NODB"/>
    <property type="match status" value="1"/>
</dbReference>
<name>A0A328AQ40_9CAUL</name>
<accession>A0A328AQ40</accession>
<evidence type="ECO:0000256" key="3">
    <source>
        <dbReference type="ARBA" id="ARBA00020071"/>
    </source>
</evidence>
<reference evidence="10" key="1">
    <citation type="submission" date="2018-05" db="EMBL/GenBank/DDBJ databases">
        <authorList>
            <person name="Li X."/>
        </authorList>
    </citation>
    <scope>NUCLEOTIDE SEQUENCE [LARGE SCALE GENOMIC DNA]</scope>
    <source>
        <strain evidence="10">LX32</strain>
    </source>
</reference>
<dbReference type="SUPFAM" id="SSF88713">
    <property type="entry name" value="Glycoside hydrolase/deacetylase"/>
    <property type="match status" value="1"/>
</dbReference>
<dbReference type="Pfam" id="PF01522">
    <property type="entry name" value="Polysacc_deac_1"/>
    <property type="match status" value="1"/>
</dbReference>
<keyword evidence="10" id="KW-1185">Reference proteome</keyword>
<dbReference type="InterPro" id="IPR011330">
    <property type="entry name" value="Glyco_hydro/deAcase_b/a-brl"/>
</dbReference>
<feature type="signal peptide" evidence="7">
    <location>
        <begin position="1"/>
        <end position="21"/>
    </location>
</feature>
<comment type="similarity">
    <text evidence="2">Belongs to the polysaccharide deacetylase family.</text>
</comment>
<dbReference type="PANTHER" id="PTHR10587">
    <property type="entry name" value="GLYCOSYL TRANSFERASE-RELATED"/>
    <property type="match status" value="1"/>
</dbReference>
<evidence type="ECO:0000256" key="4">
    <source>
        <dbReference type="ARBA" id="ARBA00022723"/>
    </source>
</evidence>
<evidence type="ECO:0000256" key="2">
    <source>
        <dbReference type="ARBA" id="ARBA00010973"/>
    </source>
</evidence>
<dbReference type="AlphaFoldDB" id="A0A328AQ40"/>
<evidence type="ECO:0000256" key="1">
    <source>
        <dbReference type="ARBA" id="ARBA00003236"/>
    </source>
</evidence>
<dbReference type="GO" id="GO:0005975">
    <property type="term" value="P:carbohydrate metabolic process"/>
    <property type="evidence" value="ECO:0007669"/>
    <property type="project" value="InterPro"/>
</dbReference>
<keyword evidence="4" id="KW-0479">Metal-binding</keyword>
<dbReference type="GO" id="GO:0046872">
    <property type="term" value="F:metal ion binding"/>
    <property type="evidence" value="ECO:0007669"/>
    <property type="project" value="UniProtKB-KW"/>
</dbReference>
<evidence type="ECO:0000256" key="7">
    <source>
        <dbReference type="SAM" id="SignalP"/>
    </source>
</evidence>
<dbReference type="Gene3D" id="3.20.20.370">
    <property type="entry name" value="Glycoside hydrolase/deacetylase"/>
    <property type="match status" value="1"/>
</dbReference>
<dbReference type="OrthoDB" id="115239at2"/>
<organism evidence="9 10">
    <name type="scientific">Phenylobacterium soli</name>
    <dbReference type="NCBI Taxonomy" id="2170551"/>
    <lineage>
        <taxon>Bacteria</taxon>
        <taxon>Pseudomonadati</taxon>
        <taxon>Pseudomonadota</taxon>
        <taxon>Alphaproteobacteria</taxon>
        <taxon>Caulobacterales</taxon>
        <taxon>Caulobacteraceae</taxon>
        <taxon>Phenylobacterium</taxon>
    </lineage>
</organism>
<dbReference type="Proteomes" id="UP000249254">
    <property type="component" value="Unassembled WGS sequence"/>
</dbReference>
<dbReference type="PANTHER" id="PTHR10587:SF133">
    <property type="entry name" value="CHITIN DEACETYLASE 1-RELATED"/>
    <property type="match status" value="1"/>
</dbReference>
<gene>
    <name evidence="9" type="ORF">DJ017_15780</name>
</gene>
<comment type="caution">
    <text evidence="9">The sequence shown here is derived from an EMBL/GenBank/DDBJ whole genome shotgun (WGS) entry which is preliminary data.</text>
</comment>